<evidence type="ECO:0000256" key="1">
    <source>
        <dbReference type="SAM" id="MobiDB-lite"/>
    </source>
</evidence>
<comment type="caution">
    <text evidence="3">The sequence shown here is derived from an EMBL/GenBank/DDBJ whole genome shotgun (WGS) entry which is preliminary data.</text>
</comment>
<evidence type="ECO:0000313" key="3">
    <source>
        <dbReference type="EMBL" id="MFC3550055.1"/>
    </source>
</evidence>
<reference evidence="4" key="1">
    <citation type="journal article" date="2019" name="Int. J. Syst. Evol. Microbiol.">
        <title>The Global Catalogue of Microorganisms (GCM) 10K type strain sequencing project: providing services to taxonomists for standard genome sequencing and annotation.</title>
        <authorList>
            <consortium name="The Broad Institute Genomics Platform"/>
            <consortium name="The Broad Institute Genome Sequencing Center for Infectious Disease"/>
            <person name="Wu L."/>
            <person name="Ma J."/>
        </authorList>
    </citation>
    <scope>NUCLEOTIDE SEQUENCE [LARGE SCALE GENOMIC DNA]</scope>
    <source>
        <strain evidence="4">KCTC 42875</strain>
    </source>
</reference>
<name>A0ABV7RQ31_9GAMM</name>
<dbReference type="Proteomes" id="UP001595740">
    <property type="component" value="Unassembled WGS sequence"/>
</dbReference>
<feature type="compositionally biased region" description="Pro residues" evidence="1">
    <location>
        <begin position="55"/>
        <end position="68"/>
    </location>
</feature>
<keyword evidence="2" id="KW-1133">Transmembrane helix</keyword>
<proteinExistence type="predicted"/>
<feature type="region of interest" description="Disordered" evidence="1">
    <location>
        <begin position="48"/>
        <end position="72"/>
    </location>
</feature>
<dbReference type="EMBL" id="JBHRXK010000001">
    <property type="protein sequence ID" value="MFC3550055.1"/>
    <property type="molecule type" value="Genomic_DNA"/>
</dbReference>
<keyword evidence="2" id="KW-0472">Membrane</keyword>
<keyword evidence="2" id="KW-0812">Transmembrane</keyword>
<evidence type="ECO:0000313" key="4">
    <source>
        <dbReference type="Proteomes" id="UP001595740"/>
    </source>
</evidence>
<evidence type="ECO:0000256" key="2">
    <source>
        <dbReference type="SAM" id="Phobius"/>
    </source>
</evidence>
<gene>
    <name evidence="3" type="ORF">ACFOLC_03410</name>
</gene>
<keyword evidence="4" id="KW-1185">Reference proteome</keyword>
<sequence length="150" mass="15815">MSDVQHPANAQLHALGEAYQHGRIGRDEYRARRRDLLAAVRGGQGVTHRNAIRPVPSPAPARPGPPPTRQATSQAWRRRLVFVVLVIVTVLAVFLLLSASPTPPAGGRPVNVIPSAANHQPIAVATTVLAAAHGGDARQGTVSGEIDECV</sequence>
<feature type="transmembrane region" description="Helical" evidence="2">
    <location>
        <begin position="80"/>
        <end position="99"/>
    </location>
</feature>
<dbReference type="RefSeq" id="WP_386757514.1">
    <property type="nucleotide sequence ID" value="NZ_JBHRXK010000001.1"/>
</dbReference>
<organism evidence="3 4">
    <name type="scientific">Lysobacter cavernae</name>
    <dbReference type="NCBI Taxonomy" id="1685901"/>
    <lineage>
        <taxon>Bacteria</taxon>
        <taxon>Pseudomonadati</taxon>
        <taxon>Pseudomonadota</taxon>
        <taxon>Gammaproteobacteria</taxon>
        <taxon>Lysobacterales</taxon>
        <taxon>Lysobacteraceae</taxon>
        <taxon>Lysobacter</taxon>
    </lineage>
</organism>
<protein>
    <recommendedName>
        <fullName evidence="5">SHOCT domain-containing protein</fullName>
    </recommendedName>
</protein>
<accession>A0ABV7RQ31</accession>
<evidence type="ECO:0008006" key="5">
    <source>
        <dbReference type="Google" id="ProtNLM"/>
    </source>
</evidence>